<evidence type="ECO:0000256" key="1">
    <source>
        <dbReference type="ARBA" id="ARBA00018672"/>
    </source>
</evidence>
<dbReference type="SMART" id="SM00448">
    <property type="entry name" value="REC"/>
    <property type="match status" value="1"/>
</dbReference>
<comment type="function">
    <text evidence="3">May play the central regulatory role in sporulation. It may be an element of the effector pathway responsible for the activation of sporulation genes in response to nutritional stress. Spo0A may act in concert with spo0H (a sigma factor) to control the expression of some genes that are critical to the sporulation process.</text>
</comment>
<evidence type="ECO:0000256" key="4">
    <source>
        <dbReference type="PROSITE-ProRule" id="PRU00169"/>
    </source>
</evidence>
<accession>A0ABV1B889</accession>
<dbReference type="PANTHER" id="PTHR44591:SF3">
    <property type="entry name" value="RESPONSE REGULATORY DOMAIN-CONTAINING PROTEIN"/>
    <property type="match status" value="1"/>
</dbReference>
<gene>
    <name evidence="6" type="ORF">WMO25_12915</name>
</gene>
<proteinExistence type="predicted"/>
<dbReference type="InterPro" id="IPR011006">
    <property type="entry name" value="CheY-like_superfamily"/>
</dbReference>
<evidence type="ECO:0000259" key="5">
    <source>
        <dbReference type="PROSITE" id="PS50110"/>
    </source>
</evidence>
<comment type="caution">
    <text evidence="6">The sequence shown here is derived from an EMBL/GenBank/DDBJ whole genome shotgun (WGS) entry which is preliminary data.</text>
</comment>
<evidence type="ECO:0000313" key="7">
    <source>
        <dbReference type="Proteomes" id="UP001469749"/>
    </source>
</evidence>
<dbReference type="EMBL" id="JBBMEK010000186">
    <property type="protein sequence ID" value="MEQ2365973.1"/>
    <property type="molecule type" value="Genomic_DNA"/>
</dbReference>
<dbReference type="RefSeq" id="WP_117989106.1">
    <property type="nucleotide sequence ID" value="NZ_JBBMEK010000186.1"/>
</dbReference>
<keyword evidence="7" id="KW-1185">Reference proteome</keyword>
<sequence>MKKILLVDDEHSFLQILDMALSKYFETYTATGVREAIDILKQNTIGLICSDLYMRDGTGVDLLKEVKKSHKNISFILLSGSDYNLDIKMAEHYGAIFIPKGEVNLIESIIAVANDNCKSDK</sequence>
<dbReference type="PANTHER" id="PTHR44591">
    <property type="entry name" value="STRESS RESPONSE REGULATOR PROTEIN 1"/>
    <property type="match status" value="1"/>
</dbReference>
<feature type="domain" description="Response regulatory" evidence="5">
    <location>
        <begin position="3"/>
        <end position="113"/>
    </location>
</feature>
<dbReference type="PROSITE" id="PS50110">
    <property type="entry name" value="RESPONSE_REGULATORY"/>
    <property type="match status" value="1"/>
</dbReference>
<evidence type="ECO:0000313" key="6">
    <source>
        <dbReference type="EMBL" id="MEQ2365973.1"/>
    </source>
</evidence>
<dbReference type="SUPFAM" id="SSF52172">
    <property type="entry name" value="CheY-like"/>
    <property type="match status" value="1"/>
</dbReference>
<dbReference type="Proteomes" id="UP001469749">
    <property type="component" value="Unassembled WGS sequence"/>
</dbReference>
<name>A0ABV1B889_9FIRM</name>
<dbReference type="Gene3D" id="3.40.50.2300">
    <property type="match status" value="1"/>
</dbReference>
<reference evidence="6 7" key="1">
    <citation type="submission" date="2024-03" db="EMBL/GenBank/DDBJ databases">
        <title>Human intestinal bacterial collection.</title>
        <authorList>
            <person name="Pauvert C."/>
            <person name="Hitch T.C.A."/>
            <person name="Clavel T."/>
        </authorList>
    </citation>
    <scope>NUCLEOTIDE SEQUENCE [LARGE SCALE GENOMIC DNA]</scope>
    <source>
        <strain evidence="6 7">CLA-AA-H190</strain>
    </source>
</reference>
<feature type="modified residue" description="4-aspartylphosphate" evidence="4">
    <location>
        <position position="51"/>
    </location>
</feature>
<protein>
    <recommendedName>
        <fullName evidence="1">Stage 0 sporulation protein A homolog</fullName>
    </recommendedName>
</protein>
<keyword evidence="2 4" id="KW-0597">Phosphoprotein</keyword>
<dbReference type="InterPro" id="IPR001789">
    <property type="entry name" value="Sig_transdc_resp-reg_receiver"/>
</dbReference>
<evidence type="ECO:0000256" key="2">
    <source>
        <dbReference type="ARBA" id="ARBA00022553"/>
    </source>
</evidence>
<dbReference type="InterPro" id="IPR050595">
    <property type="entry name" value="Bact_response_regulator"/>
</dbReference>
<organism evidence="6 7">
    <name type="scientific">Coprococcus intestinihominis</name>
    <dbReference type="NCBI Taxonomy" id="3133154"/>
    <lineage>
        <taxon>Bacteria</taxon>
        <taxon>Bacillati</taxon>
        <taxon>Bacillota</taxon>
        <taxon>Clostridia</taxon>
        <taxon>Lachnospirales</taxon>
        <taxon>Lachnospiraceae</taxon>
        <taxon>Coprococcus</taxon>
    </lineage>
</organism>
<evidence type="ECO:0000256" key="3">
    <source>
        <dbReference type="ARBA" id="ARBA00024867"/>
    </source>
</evidence>
<dbReference type="Pfam" id="PF00072">
    <property type="entry name" value="Response_reg"/>
    <property type="match status" value="1"/>
</dbReference>